<evidence type="ECO:0000313" key="6">
    <source>
        <dbReference type="EMBL" id="HJC25759.1"/>
    </source>
</evidence>
<keyword evidence="6" id="KW-0503">Monooxygenase</keyword>
<dbReference type="PANTHER" id="PTHR32332:SF18">
    <property type="entry name" value="2-NITROPROPANE DIOXYGENASE"/>
    <property type="match status" value="1"/>
</dbReference>
<evidence type="ECO:0000256" key="3">
    <source>
        <dbReference type="ARBA" id="ARBA00022630"/>
    </source>
</evidence>
<reference evidence="6" key="1">
    <citation type="journal article" date="2021" name="PeerJ">
        <title>Extensive microbial diversity within the chicken gut microbiome revealed by metagenomics and culture.</title>
        <authorList>
            <person name="Gilroy R."/>
            <person name="Ravi A."/>
            <person name="Getino M."/>
            <person name="Pursley I."/>
            <person name="Horton D.L."/>
            <person name="Alikhan N.F."/>
            <person name="Baker D."/>
            <person name="Gharbi K."/>
            <person name="Hall N."/>
            <person name="Watson M."/>
            <person name="Adriaenssens E.M."/>
            <person name="Foster-Nyarko E."/>
            <person name="Jarju S."/>
            <person name="Secka A."/>
            <person name="Antonio M."/>
            <person name="Oren A."/>
            <person name="Chaudhuri R.R."/>
            <person name="La Ragione R."/>
            <person name="Hildebrand F."/>
            <person name="Pallen M.J."/>
        </authorList>
    </citation>
    <scope>NUCLEOTIDE SEQUENCE</scope>
    <source>
        <strain evidence="6">USAMLcec2-132</strain>
    </source>
</reference>
<comment type="function">
    <text evidence="1">Nitronate monooxygenase that uses molecular oxygen to catalyze the oxidative denitrification of alkyl nitronates. Acts on propionate 3-nitronate (P3N), the presumed physiological substrate. Probably functions in the detoxification of P3N, a metabolic poison produced by plants and fungi as a defense mechanism.</text>
</comment>
<dbReference type="PANTHER" id="PTHR32332">
    <property type="entry name" value="2-NITROPROPANE DIOXYGENASE"/>
    <property type="match status" value="1"/>
</dbReference>
<keyword evidence="3" id="KW-0285">Flavoprotein</keyword>
<organism evidence="6 7">
    <name type="scientific">Candidatus Eisenbergiella merdavium</name>
    <dbReference type="NCBI Taxonomy" id="2838551"/>
    <lineage>
        <taxon>Bacteria</taxon>
        <taxon>Bacillati</taxon>
        <taxon>Bacillota</taxon>
        <taxon>Clostridia</taxon>
        <taxon>Lachnospirales</taxon>
        <taxon>Lachnospiraceae</taxon>
        <taxon>Eisenbergiella</taxon>
    </lineage>
</organism>
<comment type="caution">
    <text evidence="6">The sequence shown here is derived from an EMBL/GenBank/DDBJ whole genome shotgun (WGS) entry which is preliminary data.</text>
</comment>
<reference evidence="6" key="2">
    <citation type="submission" date="2021-04" db="EMBL/GenBank/DDBJ databases">
        <authorList>
            <person name="Gilroy R."/>
        </authorList>
    </citation>
    <scope>NUCLEOTIDE SEQUENCE</scope>
    <source>
        <strain evidence="6">USAMLcec2-132</strain>
    </source>
</reference>
<keyword evidence="4" id="KW-0288">FMN</keyword>
<dbReference type="GO" id="GO:0018580">
    <property type="term" value="F:nitronate monooxygenase activity"/>
    <property type="evidence" value="ECO:0007669"/>
    <property type="project" value="InterPro"/>
</dbReference>
<evidence type="ECO:0000313" key="7">
    <source>
        <dbReference type="Proteomes" id="UP000823891"/>
    </source>
</evidence>
<name>A0A9D2NL86_9FIRM</name>
<evidence type="ECO:0000256" key="2">
    <source>
        <dbReference type="ARBA" id="ARBA00013457"/>
    </source>
</evidence>
<evidence type="ECO:0000256" key="1">
    <source>
        <dbReference type="ARBA" id="ARBA00003535"/>
    </source>
</evidence>
<sequence length="358" mass="38752">MASKPLQIGRLKARIPVIQGGMGVGVSLSGLAGAVAAEGGIGVISTAQIGYREPGYDQNPHETNLRQIPAEIRRARQLAPGGIIGVNIMVATKGYEEYVRQAVLAGTDLIISGAGLPVTLPQAVQEAEEEIGAQGRTLLAPICSSLKSAEVIFHYWKKKYDRLPDLVVIEGPLAGGHLGFERSQLEDIEALHYEEEVKRILDAVHRRAKEAGRPIPVVMAGGIYDRQDAQPWLELGADGVQIATRFVTTWECDASQAYKDTYLRAEKDDIVLVKSPVGMPGRAIRNAFLERAEQGRIPHGPCHGCIKSCSPAQTPYCITEALVNAVKGDVDNGLIFCGSNAWRARKMEHVKDIMAEFA</sequence>
<keyword evidence="5" id="KW-0560">Oxidoreductase</keyword>
<gene>
    <name evidence="6" type="ORF">H9761_19030</name>
</gene>
<proteinExistence type="predicted"/>
<evidence type="ECO:0000256" key="4">
    <source>
        <dbReference type="ARBA" id="ARBA00022643"/>
    </source>
</evidence>
<protein>
    <recommendedName>
        <fullName evidence="2">Probable nitronate monooxygenase</fullName>
    </recommendedName>
</protein>
<dbReference type="CDD" id="cd04730">
    <property type="entry name" value="NPD_like"/>
    <property type="match status" value="1"/>
</dbReference>
<dbReference type="EMBL" id="DWWS01000071">
    <property type="protein sequence ID" value="HJC25759.1"/>
    <property type="molecule type" value="Genomic_DNA"/>
</dbReference>
<dbReference type="InterPro" id="IPR013785">
    <property type="entry name" value="Aldolase_TIM"/>
</dbReference>
<accession>A0A9D2NL86</accession>
<dbReference type="Proteomes" id="UP000823891">
    <property type="component" value="Unassembled WGS sequence"/>
</dbReference>
<dbReference type="AlphaFoldDB" id="A0A9D2NL86"/>
<dbReference type="Gene3D" id="3.20.20.70">
    <property type="entry name" value="Aldolase class I"/>
    <property type="match status" value="1"/>
</dbReference>
<dbReference type="SUPFAM" id="SSF51412">
    <property type="entry name" value="Inosine monophosphate dehydrogenase (IMPDH)"/>
    <property type="match status" value="1"/>
</dbReference>
<dbReference type="Pfam" id="PF03060">
    <property type="entry name" value="NMO"/>
    <property type="match status" value="1"/>
</dbReference>
<dbReference type="InterPro" id="IPR004136">
    <property type="entry name" value="NMO"/>
</dbReference>
<evidence type="ECO:0000256" key="5">
    <source>
        <dbReference type="ARBA" id="ARBA00023002"/>
    </source>
</evidence>